<dbReference type="PANTHER" id="PTHR43805">
    <property type="entry name" value="GLYCEROPHOSPHORYL DIESTER PHOSPHODIESTERASE"/>
    <property type="match status" value="1"/>
</dbReference>
<dbReference type="InterPro" id="IPR017946">
    <property type="entry name" value="PLC-like_Pdiesterase_TIM-brl"/>
</dbReference>
<proteinExistence type="predicted"/>
<dbReference type="PROSITE" id="PS51704">
    <property type="entry name" value="GP_PDE"/>
    <property type="match status" value="1"/>
</dbReference>
<evidence type="ECO:0000313" key="2">
    <source>
        <dbReference type="EMBL" id="MBR0668152.1"/>
    </source>
</evidence>
<protein>
    <submittedName>
        <fullName evidence="2">Glycerophosphodiester phosphodiesterase</fullName>
    </submittedName>
</protein>
<dbReference type="Gene3D" id="3.20.20.190">
    <property type="entry name" value="Phosphatidylinositol (PI) phosphodiesterase"/>
    <property type="match status" value="1"/>
</dbReference>
<dbReference type="InterPro" id="IPR030395">
    <property type="entry name" value="GP_PDE_dom"/>
</dbReference>
<evidence type="ECO:0000313" key="3">
    <source>
        <dbReference type="Proteomes" id="UP001196870"/>
    </source>
</evidence>
<dbReference type="Proteomes" id="UP001196870">
    <property type="component" value="Unassembled WGS sequence"/>
</dbReference>
<sequence>MRRIWRPMLLAVLLLAAFAYLNNGGLTAPRLAGPPTLLAHRGIAQRFDMAGLTNDTCTAARMLPPRHAYLENTIASMRASFEAGADVVELDIHPTTDGRFAVFHDWTLDCRTDGRGITREHSMAELQRLDIGHGYTADGGRSFPFRGQGIGLMPALDEVLEVFPDRRFLINIKSDDAAEGERLAAWLGQLPPAARDRLMVYGGDRPIATLRAALRDLRTVSRGSLRACLLRYAAYGWTSLVPTACAKMLVLVPVNIAPWLWGWPGHFLQRMQSVGSHVFVIGPYHGGAFSTGIDTPEDLARLPAGYPGGILTNEIEVIAAALGLSRAVGGERR</sequence>
<feature type="domain" description="GP-PDE" evidence="1">
    <location>
        <begin position="51"/>
        <end position="322"/>
    </location>
</feature>
<gene>
    <name evidence="2" type="ORF">GXW71_27610</name>
</gene>
<reference evidence="3" key="1">
    <citation type="journal article" date="2021" name="Syst. Appl. Microbiol.">
        <title>Roseomonas hellenica sp. nov., isolated from roots of wild-growing Alkanna tinctoria.</title>
        <authorList>
            <person name="Rat A."/>
            <person name="Naranjo H.D."/>
            <person name="Lebbe L."/>
            <person name="Cnockaert M."/>
            <person name="Krigas N."/>
            <person name="Grigoriadou K."/>
            <person name="Maloupa E."/>
            <person name="Willems A."/>
        </authorList>
    </citation>
    <scope>NUCLEOTIDE SEQUENCE [LARGE SCALE GENOMIC DNA]</scope>
    <source>
        <strain evidence="3">LMG 31523</strain>
    </source>
</reference>
<dbReference type="Pfam" id="PF03009">
    <property type="entry name" value="GDPD"/>
    <property type="match status" value="1"/>
</dbReference>
<evidence type="ECO:0000259" key="1">
    <source>
        <dbReference type="PROSITE" id="PS51704"/>
    </source>
</evidence>
<comment type="caution">
    <text evidence="2">The sequence shown here is derived from an EMBL/GenBank/DDBJ whole genome shotgun (WGS) entry which is preliminary data.</text>
</comment>
<keyword evidence="3" id="KW-1185">Reference proteome</keyword>
<accession>A0ABS5F6H0</accession>
<dbReference type="PANTHER" id="PTHR43805:SF1">
    <property type="entry name" value="GP-PDE DOMAIN-CONTAINING PROTEIN"/>
    <property type="match status" value="1"/>
</dbReference>
<organism evidence="2 3">
    <name type="scientific">Plastoroseomonas hellenica</name>
    <dbReference type="NCBI Taxonomy" id="2687306"/>
    <lineage>
        <taxon>Bacteria</taxon>
        <taxon>Pseudomonadati</taxon>
        <taxon>Pseudomonadota</taxon>
        <taxon>Alphaproteobacteria</taxon>
        <taxon>Acetobacterales</taxon>
        <taxon>Acetobacteraceae</taxon>
        <taxon>Plastoroseomonas</taxon>
    </lineage>
</organism>
<name>A0ABS5F6H0_9PROT</name>
<dbReference type="EMBL" id="JAAGBB010000049">
    <property type="protein sequence ID" value="MBR0668152.1"/>
    <property type="molecule type" value="Genomic_DNA"/>
</dbReference>
<dbReference type="SUPFAM" id="SSF51695">
    <property type="entry name" value="PLC-like phosphodiesterases"/>
    <property type="match status" value="1"/>
</dbReference>